<organism evidence="3 4">
    <name type="scientific">Aquipuribacter hungaricus</name>
    <dbReference type="NCBI Taxonomy" id="545624"/>
    <lineage>
        <taxon>Bacteria</taxon>
        <taxon>Bacillati</taxon>
        <taxon>Actinomycetota</taxon>
        <taxon>Actinomycetes</taxon>
        <taxon>Micrococcales</taxon>
        <taxon>Intrasporangiaceae</taxon>
        <taxon>Aquipuribacter</taxon>
    </lineage>
</organism>
<evidence type="ECO:0000313" key="3">
    <source>
        <dbReference type="EMBL" id="MFC3686804.1"/>
    </source>
</evidence>
<evidence type="ECO:0000259" key="2">
    <source>
        <dbReference type="Pfam" id="PF13453"/>
    </source>
</evidence>
<dbReference type="Pfam" id="PF13453">
    <property type="entry name" value="Zn_ribbon_TFIIB"/>
    <property type="match status" value="1"/>
</dbReference>
<name>A0ABV7WAJ7_9MICO</name>
<dbReference type="RefSeq" id="WP_340293939.1">
    <property type="nucleotide sequence ID" value="NZ_JBBEOI010000129.1"/>
</dbReference>
<accession>A0ABV7WAJ7</accession>
<feature type="domain" description="Transcription factor zinc-finger" evidence="2">
    <location>
        <begin position="4"/>
        <end position="43"/>
    </location>
</feature>
<feature type="compositionally biased region" description="Low complexity" evidence="1">
    <location>
        <begin position="50"/>
        <end position="93"/>
    </location>
</feature>
<dbReference type="InterPro" id="IPR027392">
    <property type="entry name" value="TF_Znf"/>
</dbReference>
<reference evidence="4" key="1">
    <citation type="journal article" date="2019" name="Int. J. Syst. Evol. Microbiol.">
        <title>The Global Catalogue of Microorganisms (GCM) 10K type strain sequencing project: providing services to taxonomists for standard genome sequencing and annotation.</title>
        <authorList>
            <consortium name="The Broad Institute Genomics Platform"/>
            <consortium name="The Broad Institute Genome Sequencing Center for Infectious Disease"/>
            <person name="Wu L."/>
            <person name="Ma J."/>
        </authorList>
    </citation>
    <scope>NUCLEOTIDE SEQUENCE [LARGE SCALE GENOMIC DNA]</scope>
    <source>
        <strain evidence="4">NCAIM B.02333</strain>
    </source>
</reference>
<evidence type="ECO:0000256" key="1">
    <source>
        <dbReference type="SAM" id="MobiDB-lite"/>
    </source>
</evidence>
<feature type="compositionally biased region" description="Low complexity" evidence="1">
    <location>
        <begin position="101"/>
        <end position="123"/>
    </location>
</feature>
<gene>
    <name evidence="3" type="ORF">ACFOLH_00440</name>
</gene>
<dbReference type="Proteomes" id="UP001595685">
    <property type="component" value="Unassembled WGS sequence"/>
</dbReference>
<keyword evidence="4" id="KW-1185">Reference proteome</keyword>
<proteinExistence type="predicted"/>
<protein>
    <submittedName>
        <fullName evidence="3">Zf-TFIIB domain-containing protein</fullName>
    </submittedName>
</protein>
<dbReference type="EMBL" id="JBHRWW010000001">
    <property type="protein sequence ID" value="MFC3686804.1"/>
    <property type="molecule type" value="Genomic_DNA"/>
</dbReference>
<evidence type="ECO:0000313" key="4">
    <source>
        <dbReference type="Proteomes" id="UP001595685"/>
    </source>
</evidence>
<sequence>MELTCPKCQGAMRTYERNGVHVDQCGECRGIFLDRGELERLMDAEARWEGGAAQPQQHAQPQQQGRPQQHGQPQHGQPQHGQPQHGQPQHGQQQGLGGLVGEVLQQVSQQSRGQGQGYQQQPYRPRKKQSFLGELFG</sequence>
<feature type="region of interest" description="Disordered" evidence="1">
    <location>
        <begin position="44"/>
        <end position="137"/>
    </location>
</feature>
<comment type="caution">
    <text evidence="3">The sequence shown here is derived from an EMBL/GenBank/DDBJ whole genome shotgun (WGS) entry which is preliminary data.</text>
</comment>